<dbReference type="Pfam" id="PF00128">
    <property type="entry name" value="Alpha-amylase"/>
    <property type="match status" value="1"/>
</dbReference>
<sequence length="214" mass="24726">MMQTLLPGTAITYYGDKLGVQDTYVRWNQTVDPSGRNVGMLRYTTFSRDPARSPFPWDDSESAGFTNGTQTWLPINPEYWRENLVQLFKFKSHLRTYRQLSNLRQIPTILKGDLHTYAFFQWVFGFSRSFYDHPTFFVVINFGSKLEKVNIKAARDTLPEVLKVKVSSINSGYVTGNMARSDTIIMRPKAALVFSTSKPNEDIFFFPKTIKITY</sequence>
<feature type="domain" description="Glycosyl hydrolase family 13 catalytic" evidence="1">
    <location>
        <begin position="2"/>
        <end position="110"/>
    </location>
</feature>
<dbReference type="PANTHER" id="PTHR10357:SF179">
    <property type="entry name" value="NEUTRAL AND BASIC AMINO ACID TRANSPORT PROTEIN RBAT"/>
    <property type="match status" value="1"/>
</dbReference>
<accession>A0A2H8TQH3</accession>
<dbReference type="InterPro" id="IPR017853">
    <property type="entry name" value="GH"/>
</dbReference>
<dbReference type="EMBL" id="GFXV01004444">
    <property type="protein sequence ID" value="MBW16249.1"/>
    <property type="molecule type" value="Transcribed_RNA"/>
</dbReference>
<dbReference type="InterPro" id="IPR013780">
    <property type="entry name" value="Glyco_hydro_b"/>
</dbReference>
<proteinExistence type="predicted"/>
<dbReference type="PANTHER" id="PTHR10357">
    <property type="entry name" value="ALPHA-AMYLASE FAMILY MEMBER"/>
    <property type="match status" value="1"/>
</dbReference>
<dbReference type="AlphaFoldDB" id="A0A2H8TQH3"/>
<dbReference type="InterPro" id="IPR006047">
    <property type="entry name" value="GH13_cat_dom"/>
</dbReference>
<dbReference type="GO" id="GO:0005975">
    <property type="term" value="P:carbohydrate metabolic process"/>
    <property type="evidence" value="ECO:0007669"/>
    <property type="project" value="InterPro"/>
</dbReference>
<dbReference type="OrthoDB" id="1740265at2759"/>
<reference evidence="2" key="1">
    <citation type="submission" date="2017-10" db="EMBL/GenBank/DDBJ databases">
        <title>Transcriptome Assembly of Sugarcane Aphid Adults.</title>
        <authorList>
            <person name="Scully E.D."/>
            <person name="Palmer N.A."/>
            <person name="Geib S.M."/>
            <person name="Sarath G."/>
            <person name="Sattler S.E."/>
        </authorList>
    </citation>
    <scope>NUCLEOTIDE SEQUENCE</scope>
    <source>
        <tissue evidence="2">Whole body</tissue>
    </source>
</reference>
<dbReference type="Gene3D" id="3.20.20.80">
    <property type="entry name" value="Glycosidases"/>
    <property type="match status" value="1"/>
</dbReference>
<evidence type="ECO:0000259" key="1">
    <source>
        <dbReference type="Pfam" id="PF00128"/>
    </source>
</evidence>
<name>A0A2H8TQH3_9HEMI</name>
<gene>
    <name evidence="2" type="primary">Mal-B2_12</name>
</gene>
<dbReference type="SUPFAM" id="SSF51445">
    <property type="entry name" value="(Trans)glycosidases"/>
    <property type="match status" value="1"/>
</dbReference>
<organism evidence="2">
    <name type="scientific">Melanaphis sacchari</name>
    <dbReference type="NCBI Taxonomy" id="742174"/>
    <lineage>
        <taxon>Eukaryota</taxon>
        <taxon>Metazoa</taxon>
        <taxon>Ecdysozoa</taxon>
        <taxon>Arthropoda</taxon>
        <taxon>Hexapoda</taxon>
        <taxon>Insecta</taxon>
        <taxon>Pterygota</taxon>
        <taxon>Neoptera</taxon>
        <taxon>Paraneoptera</taxon>
        <taxon>Hemiptera</taxon>
        <taxon>Sternorrhyncha</taxon>
        <taxon>Aphidomorpha</taxon>
        <taxon>Aphidoidea</taxon>
        <taxon>Aphididae</taxon>
        <taxon>Aphidini</taxon>
        <taxon>Melanaphis</taxon>
    </lineage>
</organism>
<evidence type="ECO:0000313" key="2">
    <source>
        <dbReference type="EMBL" id="MBW16249.1"/>
    </source>
</evidence>
<dbReference type="Gene3D" id="2.60.40.1180">
    <property type="entry name" value="Golgi alpha-mannosidase II"/>
    <property type="match status" value="1"/>
</dbReference>
<protein>
    <submittedName>
        <fullName evidence="2">Maltase 2</fullName>
    </submittedName>
</protein>